<dbReference type="InterPro" id="IPR036779">
    <property type="entry name" value="LysM_dom_sf"/>
</dbReference>
<dbReference type="Gene3D" id="3.10.350.10">
    <property type="entry name" value="LysM domain"/>
    <property type="match status" value="2"/>
</dbReference>
<dbReference type="CDD" id="cd00118">
    <property type="entry name" value="LysM"/>
    <property type="match status" value="2"/>
</dbReference>
<dbReference type="Pfam" id="PF01464">
    <property type="entry name" value="SLT"/>
    <property type="match status" value="1"/>
</dbReference>
<dbReference type="STRING" id="1244531.CIG2463D_1325"/>
<dbReference type="Pfam" id="PF01476">
    <property type="entry name" value="LysM"/>
    <property type="match status" value="2"/>
</dbReference>
<dbReference type="eggNOG" id="COG0741">
    <property type="taxonomic scope" value="Bacteria"/>
</dbReference>
<dbReference type="Proteomes" id="UP000028486">
    <property type="component" value="Chromosome"/>
</dbReference>
<dbReference type="CDD" id="cd16894">
    <property type="entry name" value="MltD-like"/>
    <property type="match status" value="1"/>
</dbReference>
<dbReference type="PATRIC" id="fig|1244531.5.peg.1336"/>
<dbReference type="PROSITE" id="PS51782">
    <property type="entry name" value="LYSM"/>
    <property type="match status" value="2"/>
</dbReference>
<dbReference type="InterPro" id="IPR018392">
    <property type="entry name" value="LysM"/>
</dbReference>
<dbReference type="HOGENOM" id="CLU_009520_1_0_7"/>
<dbReference type="PANTHER" id="PTHR33734">
    <property type="entry name" value="LYSM DOMAIN-CONTAINING GPI-ANCHORED PROTEIN 2"/>
    <property type="match status" value="1"/>
</dbReference>
<dbReference type="EMBL" id="CP009043">
    <property type="protein sequence ID" value="AII15068.1"/>
    <property type="molecule type" value="Genomic_DNA"/>
</dbReference>
<dbReference type="SUPFAM" id="SSF53955">
    <property type="entry name" value="Lysozyme-like"/>
    <property type="match status" value="1"/>
</dbReference>
<reference evidence="3" key="1">
    <citation type="journal article" date="2014" name="Genome Announc.">
        <title>Complete Genome Sequence of Campylobacter iguaniorum Strain 1485ET, Isolated from a Bearded Dragon (Pogona vitticeps).</title>
        <authorList>
            <person name="Gilbert M.J."/>
            <person name="Miller W.G."/>
            <person name="Yee E."/>
            <person name="Kik M."/>
            <person name="Wagenaar J.A."/>
            <person name="Duim B."/>
        </authorList>
    </citation>
    <scope>NUCLEOTIDE SEQUENCE [LARGE SCALE GENOMIC DNA]</scope>
    <source>
        <strain evidence="3">1485E</strain>
    </source>
</reference>
<name>A0A076FBI9_9BACT</name>
<dbReference type="SUPFAM" id="SSF54106">
    <property type="entry name" value="LysM domain"/>
    <property type="match status" value="2"/>
</dbReference>
<dbReference type="GO" id="GO:0008932">
    <property type="term" value="F:lytic endotransglycosylase activity"/>
    <property type="evidence" value="ECO:0007669"/>
    <property type="project" value="TreeGrafter"/>
</dbReference>
<dbReference type="InterPro" id="IPR023346">
    <property type="entry name" value="Lysozyme-like_dom_sf"/>
</dbReference>
<gene>
    <name evidence="2" type="primary">mltD</name>
    <name evidence="2" type="ORF">CIG1485E_1234</name>
</gene>
<evidence type="ECO:0000313" key="3">
    <source>
        <dbReference type="Proteomes" id="UP000028486"/>
    </source>
</evidence>
<dbReference type="RefSeq" id="WP_038454675.1">
    <property type="nucleotide sequence ID" value="NZ_CP009043.1"/>
</dbReference>
<dbReference type="SMART" id="SM00257">
    <property type="entry name" value="LysM"/>
    <property type="match status" value="2"/>
</dbReference>
<feature type="domain" description="LysM" evidence="1">
    <location>
        <begin position="358"/>
        <end position="401"/>
    </location>
</feature>
<dbReference type="PANTHER" id="PTHR33734:SF22">
    <property type="entry name" value="MEMBRANE-BOUND LYTIC MUREIN TRANSGLYCOSYLASE D"/>
    <property type="match status" value="1"/>
</dbReference>
<dbReference type="KEGG" id="caj:CIG1485E_1234"/>
<dbReference type="InterPro" id="IPR008258">
    <property type="entry name" value="Transglycosylase_SLT_dom_1"/>
</dbReference>
<proteinExistence type="predicted"/>
<keyword evidence="3" id="KW-1185">Reference proteome</keyword>
<dbReference type="EC" id="4.2.2.-" evidence="2"/>
<dbReference type="OrthoDB" id="9815002at2"/>
<dbReference type="eggNOG" id="COG1388">
    <property type="taxonomic scope" value="Bacteria"/>
</dbReference>
<dbReference type="AlphaFoldDB" id="A0A076FBI9"/>
<accession>A0A076FBI9</accession>
<organism evidence="2 3">
    <name type="scientific">Campylobacter iguaniorum</name>
    <dbReference type="NCBI Taxonomy" id="1244531"/>
    <lineage>
        <taxon>Bacteria</taxon>
        <taxon>Pseudomonadati</taxon>
        <taxon>Campylobacterota</taxon>
        <taxon>Epsilonproteobacteria</taxon>
        <taxon>Campylobacterales</taxon>
        <taxon>Campylobacteraceae</taxon>
        <taxon>Campylobacter</taxon>
    </lineage>
</organism>
<protein>
    <submittedName>
        <fullName evidence="2">Membrane-bound lytic murein transglycosylase D</fullName>
        <ecNumber evidence="2">4.2.2.-</ecNumber>
    </submittedName>
</protein>
<dbReference type="Gene3D" id="1.10.530.10">
    <property type="match status" value="1"/>
</dbReference>
<evidence type="ECO:0000259" key="1">
    <source>
        <dbReference type="PROSITE" id="PS51782"/>
    </source>
</evidence>
<keyword evidence="2" id="KW-0456">Lyase</keyword>
<evidence type="ECO:0000313" key="2">
    <source>
        <dbReference type="EMBL" id="AII15068.1"/>
    </source>
</evidence>
<sequence>MKFFISILICIFTASSLFGYIQTRNDYGAQLKVFKELDIDPKYMKDPYFLAMSLDENNITKKSFVNIIKEEYSHISMLKELIKNSDMPKTFLYLAIVESGLSNKAVSNVRAVGMWQFMEGTAKIYGLKINKYVDERRDPVAATQAAVSYLKALKSQFGKWYLAIIAYNCGEGKLKKAIAAAGTDSLSVLVDPDKKYLSLETRMFIKKILLSAYMAEDSDFIISKDSSLLNNANQISITKIMVPGGTSLASVGDSIGLSLKKMKEFNAHLKFGFTPPNLKEYHMYIPISKKDLFVSNFKAIKSNKVFHVYKVKKGDTIAKIASKWGTNSNEIKKYNNITSVKANQEIVIPASKSAAVLSSYKVQKGDTLIRISKKFDVKISDILEANDMKTSNLDIGDSIVIPK</sequence>
<feature type="domain" description="LysM" evidence="1">
    <location>
        <begin position="307"/>
        <end position="354"/>
    </location>
</feature>